<keyword evidence="3" id="KW-1185">Reference proteome</keyword>
<dbReference type="PANTHER" id="PTHR31126">
    <property type="entry name" value="TYROSINE-PROTEIN PHOSPHATASE"/>
    <property type="match status" value="1"/>
</dbReference>
<evidence type="ECO:0000313" key="3">
    <source>
        <dbReference type="Proteomes" id="UP001216253"/>
    </source>
</evidence>
<evidence type="ECO:0000256" key="1">
    <source>
        <dbReference type="ARBA" id="ARBA00009580"/>
    </source>
</evidence>
<dbReference type="InterPro" id="IPR026893">
    <property type="entry name" value="Tyr/Ser_Pase_IphP-type"/>
</dbReference>
<comment type="caution">
    <text evidence="2">The sequence shown here is derived from an EMBL/GenBank/DDBJ whole genome shotgun (WGS) entry which is preliminary data.</text>
</comment>
<protein>
    <submittedName>
        <fullName evidence="2">Tyrosine-protein phosphatase</fullName>
    </submittedName>
</protein>
<comment type="similarity">
    <text evidence="1">Belongs to the protein-tyrosine phosphatase family.</text>
</comment>
<proteinExistence type="inferred from homology"/>
<organism evidence="2 3">
    <name type="scientific">Novosphingobium album</name>
    <name type="common">ex Liu et al. 2023</name>
    <dbReference type="NCBI Taxonomy" id="3031130"/>
    <lineage>
        <taxon>Bacteria</taxon>
        <taxon>Pseudomonadati</taxon>
        <taxon>Pseudomonadota</taxon>
        <taxon>Alphaproteobacteria</taxon>
        <taxon>Sphingomonadales</taxon>
        <taxon>Sphingomonadaceae</taxon>
        <taxon>Novosphingobium</taxon>
    </lineage>
</organism>
<dbReference type="PANTHER" id="PTHR31126:SF1">
    <property type="entry name" value="TYROSINE SPECIFIC PROTEIN PHOSPHATASES DOMAIN-CONTAINING PROTEIN"/>
    <property type="match status" value="1"/>
</dbReference>
<gene>
    <name evidence="2" type="ORF">PYV00_01015</name>
</gene>
<dbReference type="Proteomes" id="UP001216253">
    <property type="component" value="Unassembled WGS sequence"/>
</dbReference>
<dbReference type="InterPro" id="IPR029021">
    <property type="entry name" value="Prot-tyrosine_phosphatase-like"/>
</dbReference>
<evidence type="ECO:0000313" key="2">
    <source>
        <dbReference type="EMBL" id="MDE8650295.1"/>
    </source>
</evidence>
<dbReference type="Pfam" id="PF13350">
    <property type="entry name" value="Y_phosphatase3"/>
    <property type="match status" value="1"/>
</dbReference>
<dbReference type="EMBL" id="JARESE010000001">
    <property type="protein sequence ID" value="MDE8650295.1"/>
    <property type="molecule type" value="Genomic_DNA"/>
</dbReference>
<reference evidence="2 3" key="1">
    <citation type="submission" date="2023-03" db="EMBL/GenBank/DDBJ databases">
        <title>NovoSphingobium album sp. nov. isolated from polycyclic aromatic hydrocarbons- and heavy-metal polluted soil.</title>
        <authorList>
            <person name="Liu Z."/>
            <person name="Wang K."/>
        </authorList>
    </citation>
    <scope>NUCLEOTIDE SEQUENCE [LARGE SCALE GENOMIC DNA]</scope>
    <source>
        <strain evidence="2 3">H3SJ31-1</strain>
    </source>
</reference>
<sequence length="259" mass="28468">MDDLATRLLPLEGGINFRDMGGYATRDGQRVKWRHLYRSGTMARLTPADRAHLDGLGIRAVVDFRSLREQADEPNAWCAEAGVAYWSRPHKEVFGRLHEMVERGIENEDEAMAVMTGGFRHLPFQQAPAYAELIRRIAAAEVPIAFNCTAGKDRTGGAAALVLATLGVPRETIIADFILTERAVDLRKAFGARPQDRHSPYARLSQPVMAALAGARPHYIAAFLDALDETCGSVEGYLAELGFTPDDIAQVRARLLEPA</sequence>
<name>A0ABT5WJR9_9SPHN</name>
<dbReference type="SUPFAM" id="SSF52799">
    <property type="entry name" value="(Phosphotyrosine protein) phosphatases II"/>
    <property type="match status" value="1"/>
</dbReference>
<dbReference type="RefSeq" id="WP_275226378.1">
    <property type="nucleotide sequence ID" value="NZ_JARESE010000001.1"/>
</dbReference>
<accession>A0ABT5WJR9</accession>
<dbReference type="Gene3D" id="3.90.190.10">
    <property type="entry name" value="Protein tyrosine phosphatase superfamily"/>
    <property type="match status" value="1"/>
</dbReference>